<evidence type="ECO:0000256" key="3">
    <source>
        <dbReference type="ARBA" id="ARBA00012663"/>
    </source>
</evidence>
<dbReference type="GO" id="GO:0004563">
    <property type="term" value="F:beta-N-acetylhexosaminidase activity"/>
    <property type="evidence" value="ECO:0007669"/>
    <property type="project" value="UniProtKB-EC"/>
</dbReference>
<reference evidence="9 10" key="1">
    <citation type="submission" date="2019-06" db="EMBL/GenBank/DDBJ databases">
        <title>Sequencing the genomes of 1000 actinobacteria strains.</title>
        <authorList>
            <person name="Klenk H.-P."/>
        </authorList>
    </citation>
    <scope>NUCLEOTIDE SEQUENCE [LARGE SCALE GENOMIC DNA]</scope>
    <source>
        <strain evidence="9 10">DSM 12335</strain>
    </source>
</reference>
<name>A0A542YQ17_9MICO</name>
<dbReference type="InterPro" id="IPR001764">
    <property type="entry name" value="Glyco_hydro_3_N"/>
</dbReference>
<dbReference type="PROSITE" id="PS51257">
    <property type="entry name" value="PROKAR_LIPOPROTEIN"/>
    <property type="match status" value="1"/>
</dbReference>
<dbReference type="InterPro" id="IPR036962">
    <property type="entry name" value="Glyco_hydro_3_N_sf"/>
</dbReference>
<keyword evidence="10" id="KW-1185">Reference proteome</keyword>
<evidence type="ECO:0000256" key="2">
    <source>
        <dbReference type="ARBA" id="ARBA00005336"/>
    </source>
</evidence>
<dbReference type="InterPro" id="IPR050226">
    <property type="entry name" value="NagZ_Beta-hexosaminidase"/>
</dbReference>
<accession>A0A542YQ17</accession>
<feature type="region of interest" description="Disordered" evidence="6">
    <location>
        <begin position="25"/>
        <end position="104"/>
    </location>
</feature>
<sequence length="594" mass="58466">MTRPLRLLVPLVVLGVLAAGCAGSGDADRGAGSGPTPAPTTPTGEATGDSGAGATAEPPDGETTSGPGEDTSTGTSSGGEATDAPPAISGRPSPEELDRARREVSELSLEELAGQLVVASYGGTDAQGAADLVGRYHLAGVITLGDNVPEDPEQRVGALQDLTAAVDGAVAADGRDWPAFLGIDQEGGPITRVGAPLPRWPSGMALGAAGDPGLAHAVAAASGEQVRALGYTVVFAPVADVTSGPDDPTIAARSPGADPVLVAEIAGAQADGYADAGLVPVAKHFPGHGSVTADTHLGSAVQDADLATLRARDLVPFEALADQGIPAMMTAHIEVQALDPGRPATLSEPVLTGLLRDDLGFDGLIITDALNMGAIVNTYGTGDAAVLAVQAGADVLLMPADPGAATAALVGAVQDGTLERERLEESAARVVATLRQGEEVPAPDPGVIGSGHDLAVAAAAASITQLDGTCGDRLVGDAIQVVGGTETDRARLAAAAEQAGLGTGSGDVVALVGAPTYQAGGGGGGTDGVTGDVVVALDVPYPLAASTARTARLAAYGRDEATFEALVRVLLGEAEAAGQLPVPVGDLPIGSGCD</sequence>
<dbReference type="PANTHER" id="PTHR30480">
    <property type="entry name" value="BETA-HEXOSAMINIDASE-RELATED"/>
    <property type="match status" value="1"/>
</dbReference>
<evidence type="ECO:0000256" key="4">
    <source>
        <dbReference type="ARBA" id="ARBA00022801"/>
    </source>
</evidence>
<feature type="chain" id="PRO_5022170687" description="beta-N-acetylhexosaminidase" evidence="7">
    <location>
        <begin position="19"/>
        <end position="594"/>
    </location>
</feature>
<dbReference type="Proteomes" id="UP000319516">
    <property type="component" value="Unassembled WGS sequence"/>
</dbReference>
<dbReference type="InterPro" id="IPR019800">
    <property type="entry name" value="Glyco_hydro_3_AS"/>
</dbReference>
<keyword evidence="4" id="KW-0378">Hydrolase</keyword>
<dbReference type="PRINTS" id="PR00133">
    <property type="entry name" value="GLHYDRLASE3"/>
</dbReference>
<comment type="caution">
    <text evidence="9">The sequence shown here is derived from an EMBL/GenBank/DDBJ whole genome shotgun (WGS) entry which is preliminary data.</text>
</comment>
<dbReference type="PROSITE" id="PS00775">
    <property type="entry name" value="GLYCOSYL_HYDROL_F3"/>
    <property type="match status" value="1"/>
</dbReference>
<dbReference type="AlphaFoldDB" id="A0A542YQ17"/>
<dbReference type="InterPro" id="IPR017853">
    <property type="entry name" value="GH"/>
</dbReference>
<evidence type="ECO:0000313" key="10">
    <source>
        <dbReference type="Proteomes" id="UP000319516"/>
    </source>
</evidence>
<dbReference type="OrthoDB" id="9805821at2"/>
<organism evidence="9 10">
    <name type="scientific">Ornithinicoccus hortensis</name>
    <dbReference type="NCBI Taxonomy" id="82346"/>
    <lineage>
        <taxon>Bacteria</taxon>
        <taxon>Bacillati</taxon>
        <taxon>Actinomycetota</taxon>
        <taxon>Actinomycetes</taxon>
        <taxon>Micrococcales</taxon>
        <taxon>Intrasporangiaceae</taxon>
        <taxon>Ornithinicoccus</taxon>
    </lineage>
</organism>
<dbReference type="SUPFAM" id="SSF51445">
    <property type="entry name" value="(Trans)glycosidases"/>
    <property type="match status" value="1"/>
</dbReference>
<feature type="compositionally biased region" description="Basic and acidic residues" evidence="6">
    <location>
        <begin position="93"/>
        <end position="104"/>
    </location>
</feature>
<dbReference type="EMBL" id="VFOP01000001">
    <property type="protein sequence ID" value="TQL50203.1"/>
    <property type="molecule type" value="Genomic_DNA"/>
</dbReference>
<keyword evidence="5" id="KW-0326">Glycosidase</keyword>
<comment type="similarity">
    <text evidence="2">Belongs to the glycosyl hydrolase 3 family.</text>
</comment>
<dbReference type="Gene3D" id="3.20.20.300">
    <property type="entry name" value="Glycoside hydrolase, family 3, N-terminal domain"/>
    <property type="match status" value="1"/>
</dbReference>
<evidence type="ECO:0000259" key="8">
    <source>
        <dbReference type="Pfam" id="PF00933"/>
    </source>
</evidence>
<evidence type="ECO:0000256" key="5">
    <source>
        <dbReference type="ARBA" id="ARBA00023295"/>
    </source>
</evidence>
<dbReference type="Pfam" id="PF00933">
    <property type="entry name" value="Glyco_hydro_3"/>
    <property type="match status" value="1"/>
</dbReference>
<keyword evidence="7" id="KW-0732">Signal</keyword>
<proteinExistence type="inferred from homology"/>
<evidence type="ECO:0000256" key="7">
    <source>
        <dbReference type="SAM" id="SignalP"/>
    </source>
</evidence>
<dbReference type="RefSeq" id="WP_141784361.1">
    <property type="nucleotide sequence ID" value="NZ_BAAAIK010000004.1"/>
</dbReference>
<feature type="signal peptide" evidence="7">
    <location>
        <begin position="1"/>
        <end position="18"/>
    </location>
</feature>
<gene>
    <name evidence="9" type="ORF">FB467_1307</name>
</gene>
<feature type="compositionally biased region" description="Low complexity" evidence="6">
    <location>
        <begin position="61"/>
        <end position="83"/>
    </location>
</feature>
<dbReference type="PANTHER" id="PTHR30480:SF13">
    <property type="entry name" value="BETA-HEXOSAMINIDASE"/>
    <property type="match status" value="1"/>
</dbReference>
<evidence type="ECO:0000313" key="9">
    <source>
        <dbReference type="EMBL" id="TQL50203.1"/>
    </source>
</evidence>
<dbReference type="GO" id="GO:0005975">
    <property type="term" value="P:carbohydrate metabolic process"/>
    <property type="evidence" value="ECO:0007669"/>
    <property type="project" value="InterPro"/>
</dbReference>
<comment type="catalytic activity">
    <reaction evidence="1">
        <text>Hydrolysis of terminal non-reducing N-acetyl-D-hexosamine residues in N-acetyl-beta-D-hexosaminides.</text>
        <dbReference type="EC" id="3.2.1.52"/>
    </reaction>
</comment>
<dbReference type="GO" id="GO:0009254">
    <property type="term" value="P:peptidoglycan turnover"/>
    <property type="evidence" value="ECO:0007669"/>
    <property type="project" value="TreeGrafter"/>
</dbReference>
<evidence type="ECO:0000256" key="1">
    <source>
        <dbReference type="ARBA" id="ARBA00001231"/>
    </source>
</evidence>
<feature type="domain" description="Glycoside hydrolase family 3 N-terminal" evidence="8">
    <location>
        <begin position="109"/>
        <end position="431"/>
    </location>
</feature>
<evidence type="ECO:0000256" key="6">
    <source>
        <dbReference type="SAM" id="MobiDB-lite"/>
    </source>
</evidence>
<dbReference type="EC" id="3.2.1.52" evidence="3"/>
<protein>
    <recommendedName>
        <fullName evidence="3">beta-N-acetylhexosaminidase</fullName>
        <ecNumber evidence="3">3.2.1.52</ecNumber>
    </recommendedName>
</protein>